<organism evidence="11 12">
    <name type="scientific">Chenopodium quinoa</name>
    <name type="common">Quinoa</name>
    <dbReference type="NCBI Taxonomy" id="63459"/>
    <lineage>
        <taxon>Eukaryota</taxon>
        <taxon>Viridiplantae</taxon>
        <taxon>Streptophyta</taxon>
        <taxon>Embryophyta</taxon>
        <taxon>Tracheophyta</taxon>
        <taxon>Spermatophyta</taxon>
        <taxon>Magnoliopsida</taxon>
        <taxon>eudicotyledons</taxon>
        <taxon>Gunneridae</taxon>
        <taxon>Pentapetalae</taxon>
        <taxon>Caryophyllales</taxon>
        <taxon>Chenopodiaceae</taxon>
        <taxon>Chenopodioideae</taxon>
        <taxon>Atripliceae</taxon>
        <taxon>Chenopodium</taxon>
    </lineage>
</organism>
<dbReference type="OMA" id="PTYNPMP"/>
<proteinExistence type="predicted"/>
<evidence type="ECO:0000313" key="11">
    <source>
        <dbReference type="EnsemblPlants" id="AUR62000467-RA:cds"/>
    </source>
</evidence>
<evidence type="ECO:0000313" key="12">
    <source>
        <dbReference type="Proteomes" id="UP000596660"/>
    </source>
</evidence>
<keyword evidence="7" id="KW-0325">Glycoprotein</keyword>
<dbReference type="AlphaFoldDB" id="A0A803KN61"/>
<dbReference type="Proteomes" id="UP000596660">
    <property type="component" value="Unplaced"/>
</dbReference>
<dbReference type="EnsemblPlants" id="AUR62000467-RA">
    <property type="protein sequence ID" value="AUR62000467-RA:cds"/>
    <property type="gene ID" value="AUR62000467"/>
</dbReference>
<evidence type="ECO:0000256" key="6">
    <source>
        <dbReference type="ARBA" id="ARBA00023157"/>
    </source>
</evidence>
<dbReference type="GO" id="GO:0005886">
    <property type="term" value="C:plasma membrane"/>
    <property type="evidence" value="ECO:0007669"/>
    <property type="project" value="UniProtKB-SubCell"/>
</dbReference>
<accession>A0A803KN61</accession>
<dbReference type="Gramene" id="AUR62000467-RA">
    <property type="protein sequence ID" value="AUR62000467-RA:cds"/>
    <property type="gene ID" value="AUR62000467"/>
</dbReference>
<evidence type="ECO:0000256" key="3">
    <source>
        <dbReference type="ARBA" id="ARBA00022622"/>
    </source>
</evidence>
<evidence type="ECO:0000256" key="5">
    <source>
        <dbReference type="ARBA" id="ARBA00023136"/>
    </source>
</evidence>
<dbReference type="InterPro" id="IPR012946">
    <property type="entry name" value="X8"/>
</dbReference>
<keyword evidence="5" id="KW-0472">Membrane</keyword>
<feature type="region of interest" description="Disordered" evidence="9">
    <location>
        <begin position="176"/>
        <end position="229"/>
    </location>
</feature>
<dbReference type="PANTHER" id="PTHR31044">
    <property type="entry name" value="BETA-1,3 GLUCANASE"/>
    <property type="match status" value="1"/>
</dbReference>
<dbReference type="PANTHER" id="PTHR31044:SF120">
    <property type="entry name" value="CARBOHYDRATE-BINDING X8 DOMAIN SUPERFAMILY PROTEIN"/>
    <property type="match status" value="1"/>
</dbReference>
<dbReference type="InterPro" id="IPR044788">
    <property type="entry name" value="X8_dom_prot"/>
</dbReference>
<reference evidence="11" key="2">
    <citation type="submission" date="2021-03" db="UniProtKB">
        <authorList>
            <consortium name="EnsemblPlants"/>
        </authorList>
    </citation>
    <scope>IDENTIFICATION</scope>
</reference>
<evidence type="ECO:0000256" key="2">
    <source>
        <dbReference type="ARBA" id="ARBA00022475"/>
    </source>
</evidence>
<dbReference type="SMART" id="SM00768">
    <property type="entry name" value="X8"/>
    <property type="match status" value="1"/>
</dbReference>
<sequence>MDSETGKTQRKLQRFVRRLDDSTTNPANFPPSTPSSTIITVPASNPTTPENNQFPTTPPATTTIPASTTPTTPTPITNPANTGNVPVSNPPGQPTGVSTGQSWCVANSGASETALQSALDYACGNGADCSTIQDGGSCYNPNSLANHASYAFNSYFQKNPSPTSCDFGGAAQLVNTNPKTPSSTFPTPTTSSPGTTGLPYGSPSYGNFGSSPPSFSTPGNPNSLFPASYGPDSPPLGSLPAGSVALRPDFCFITLVVFYFTGKLILST</sequence>
<evidence type="ECO:0000256" key="7">
    <source>
        <dbReference type="ARBA" id="ARBA00023180"/>
    </source>
</evidence>
<dbReference type="Gene3D" id="1.20.58.1040">
    <property type="match status" value="1"/>
</dbReference>
<evidence type="ECO:0000256" key="8">
    <source>
        <dbReference type="ARBA" id="ARBA00023288"/>
    </source>
</evidence>
<evidence type="ECO:0000256" key="1">
    <source>
        <dbReference type="ARBA" id="ARBA00004609"/>
    </source>
</evidence>
<keyword evidence="8" id="KW-0449">Lipoprotein</keyword>
<evidence type="ECO:0000259" key="10">
    <source>
        <dbReference type="SMART" id="SM00768"/>
    </source>
</evidence>
<keyword evidence="12" id="KW-1185">Reference proteome</keyword>
<dbReference type="GO" id="GO:0009506">
    <property type="term" value="C:plasmodesma"/>
    <property type="evidence" value="ECO:0007669"/>
    <property type="project" value="UniProtKB-ARBA"/>
</dbReference>
<dbReference type="GO" id="GO:0098552">
    <property type="term" value="C:side of membrane"/>
    <property type="evidence" value="ECO:0007669"/>
    <property type="project" value="UniProtKB-KW"/>
</dbReference>
<feature type="region of interest" description="Disordered" evidence="9">
    <location>
        <begin position="1"/>
        <end position="74"/>
    </location>
</feature>
<feature type="compositionally biased region" description="Low complexity" evidence="9">
    <location>
        <begin position="59"/>
        <end position="74"/>
    </location>
</feature>
<reference evidence="11" key="1">
    <citation type="journal article" date="2017" name="Nature">
        <title>The genome of Chenopodium quinoa.</title>
        <authorList>
            <person name="Jarvis D.E."/>
            <person name="Ho Y.S."/>
            <person name="Lightfoot D.J."/>
            <person name="Schmoeckel S.M."/>
            <person name="Li B."/>
            <person name="Borm T.J.A."/>
            <person name="Ohyanagi H."/>
            <person name="Mineta K."/>
            <person name="Michell C.T."/>
            <person name="Saber N."/>
            <person name="Kharbatia N.M."/>
            <person name="Rupper R.R."/>
            <person name="Sharp A.R."/>
            <person name="Dally N."/>
            <person name="Boughton B.A."/>
            <person name="Woo Y.H."/>
            <person name="Gao G."/>
            <person name="Schijlen E.G.W.M."/>
            <person name="Guo X."/>
            <person name="Momin A.A."/>
            <person name="Negrao S."/>
            <person name="Al-Babili S."/>
            <person name="Gehring C."/>
            <person name="Roessner U."/>
            <person name="Jung C."/>
            <person name="Murphy K."/>
            <person name="Arold S.T."/>
            <person name="Gojobori T."/>
            <person name="van der Linden C.G."/>
            <person name="van Loo E.N."/>
            <person name="Jellen E.N."/>
            <person name="Maughan P.J."/>
            <person name="Tester M."/>
        </authorList>
    </citation>
    <scope>NUCLEOTIDE SEQUENCE [LARGE SCALE GENOMIC DNA]</scope>
    <source>
        <strain evidence="11">cv. PI 614886</strain>
    </source>
</reference>
<comment type="subcellular location">
    <subcellularLocation>
        <location evidence="1">Cell membrane</location>
        <topology evidence="1">Lipid-anchor</topology>
        <topology evidence="1">GPI-anchor</topology>
    </subcellularLocation>
</comment>
<dbReference type="Pfam" id="PF07983">
    <property type="entry name" value="X8"/>
    <property type="match status" value="1"/>
</dbReference>
<keyword evidence="6" id="KW-1015">Disulfide bond</keyword>
<evidence type="ECO:0000256" key="9">
    <source>
        <dbReference type="SAM" id="MobiDB-lite"/>
    </source>
</evidence>
<evidence type="ECO:0000256" key="4">
    <source>
        <dbReference type="ARBA" id="ARBA00022729"/>
    </source>
</evidence>
<name>A0A803KN61_CHEQI</name>
<feature type="domain" description="X8" evidence="10">
    <location>
        <begin position="102"/>
        <end position="185"/>
    </location>
</feature>
<protein>
    <recommendedName>
        <fullName evidence="10">X8 domain-containing protein</fullName>
    </recommendedName>
</protein>
<keyword evidence="4" id="KW-0732">Signal</keyword>
<feature type="compositionally biased region" description="Low complexity" evidence="9">
    <location>
        <begin position="178"/>
        <end position="223"/>
    </location>
</feature>
<keyword evidence="3" id="KW-0336">GPI-anchor</keyword>
<dbReference type="FunFam" id="1.20.58.1040:FF:000001">
    <property type="entry name" value="Glucan endo-1,3-beta-glucosidase 4"/>
    <property type="match status" value="1"/>
</dbReference>
<keyword evidence="2" id="KW-1003">Cell membrane</keyword>
<feature type="compositionally biased region" description="Polar residues" evidence="9">
    <location>
        <begin position="34"/>
        <end position="54"/>
    </location>
</feature>